<accession>A0A835H809</accession>
<feature type="compositionally biased region" description="Basic residues" evidence="1">
    <location>
        <begin position="70"/>
        <end position="95"/>
    </location>
</feature>
<keyword evidence="3" id="KW-1185">Reference proteome</keyword>
<feature type="compositionally biased region" description="Basic and acidic residues" evidence="1">
    <location>
        <begin position="35"/>
        <end position="44"/>
    </location>
</feature>
<dbReference type="Proteomes" id="UP000631114">
    <property type="component" value="Unassembled WGS sequence"/>
</dbReference>
<feature type="region of interest" description="Disordered" evidence="1">
    <location>
        <begin position="1"/>
        <end position="173"/>
    </location>
</feature>
<dbReference type="InterPro" id="IPR004252">
    <property type="entry name" value="Probable_transposase_24"/>
</dbReference>
<comment type="caution">
    <text evidence="2">The sequence shown here is derived from an EMBL/GenBank/DDBJ whole genome shotgun (WGS) entry which is preliminary data.</text>
</comment>
<reference evidence="2 3" key="1">
    <citation type="submission" date="2020-10" db="EMBL/GenBank/DDBJ databases">
        <title>The Coptis chinensis genome and diversification of protoberbering-type alkaloids.</title>
        <authorList>
            <person name="Wang B."/>
            <person name="Shu S."/>
            <person name="Song C."/>
            <person name="Liu Y."/>
        </authorList>
    </citation>
    <scope>NUCLEOTIDE SEQUENCE [LARGE SCALE GENOMIC DNA]</scope>
    <source>
        <strain evidence="2">HL-2020</strain>
        <tissue evidence="2">Leaf</tissue>
    </source>
</reference>
<feature type="compositionally biased region" description="Polar residues" evidence="1">
    <location>
        <begin position="53"/>
        <end position="66"/>
    </location>
</feature>
<dbReference type="Pfam" id="PF03004">
    <property type="entry name" value="Transposase_24"/>
    <property type="match status" value="1"/>
</dbReference>
<dbReference type="EMBL" id="JADFTS010000008">
    <property type="protein sequence ID" value="KAF9593412.1"/>
    <property type="molecule type" value="Genomic_DNA"/>
</dbReference>
<dbReference type="AlphaFoldDB" id="A0A835H809"/>
<evidence type="ECO:0000313" key="2">
    <source>
        <dbReference type="EMBL" id="KAF9593412.1"/>
    </source>
</evidence>
<feature type="compositionally biased region" description="Acidic residues" evidence="1">
    <location>
        <begin position="104"/>
        <end position="114"/>
    </location>
</feature>
<proteinExistence type="predicted"/>
<feature type="compositionally biased region" description="Acidic residues" evidence="1">
    <location>
        <begin position="131"/>
        <end position="152"/>
    </location>
</feature>
<gene>
    <name evidence="2" type="ORF">IFM89_022691</name>
</gene>
<protein>
    <submittedName>
        <fullName evidence="2">Uncharacterized protein</fullName>
    </submittedName>
</protein>
<evidence type="ECO:0000313" key="3">
    <source>
        <dbReference type="Proteomes" id="UP000631114"/>
    </source>
</evidence>
<name>A0A835H809_9MAGN</name>
<feature type="region of interest" description="Disordered" evidence="1">
    <location>
        <begin position="295"/>
        <end position="314"/>
    </location>
</feature>
<evidence type="ECO:0000256" key="1">
    <source>
        <dbReference type="SAM" id="MobiDB-lite"/>
    </source>
</evidence>
<sequence>MSKAESVKGATTKRSKMGKMPIRDTNDSDSTNGDFSKEEDAHDFSEDDDIVPNSYSRGNRENPSSNESHKSKKTRGSTKSKSFKKVDKRSRTKRNSSHDLSDKDLDDEDYCNDEDGSKTTTNRAKFKGPLTEEESEGDSSDEGDAIDSDAELESSNPSSKESHLSSKALRGSRRSKQKFILDEGCRTYALQQIGRLWRAHKSRLRGKIRVYRKKKKDIARLQPEDCDDAEWEMFVKQMSKRKFIMKSQKFQEMREKQDLPHTCSRQGYARLEFQMQKESPNPSYITRVDVWCKGHTKKNGKPSNSRVGERMDESQQVVTEQEQVIQSTIAPITSLLQVKAQSHSLVVLGNLENGGAFPPLPRNKKYPDTPDTRCFLA</sequence>
<organism evidence="2 3">
    <name type="scientific">Coptis chinensis</name>
    <dbReference type="NCBI Taxonomy" id="261450"/>
    <lineage>
        <taxon>Eukaryota</taxon>
        <taxon>Viridiplantae</taxon>
        <taxon>Streptophyta</taxon>
        <taxon>Embryophyta</taxon>
        <taxon>Tracheophyta</taxon>
        <taxon>Spermatophyta</taxon>
        <taxon>Magnoliopsida</taxon>
        <taxon>Ranunculales</taxon>
        <taxon>Ranunculaceae</taxon>
        <taxon>Coptidoideae</taxon>
        <taxon>Coptis</taxon>
    </lineage>
</organism>